<reference evidence="9" key="3">
    <citation type="submission" date="2023-06" db="EMBL/GenBank/DDBJ databases">
        <authorList>
            <person name="Sun Q."/>
            <person name="Zhou Y."/>
        </authorList>
    </citation>
    <scope>NUCLEOTIDE SEQUENCE</scope>
    <source>
        <strain evidence="9">CGMCC 1.10859</strain>
    </source>
</reference>
<dbReference type="GO" id="GO:0000319">
    <property type="term" value="F:sulfite transmembrane transporter activity"/>
    <property type="evidence" value="ECO:0007669"/>
    <property type="project" value="TreeGrafter"/>
</dbReference>
<evidence type="ECO:0000256" key="2">
    <source>
        <dbReference type="ARBA" id="ARBA00008566"/>
    </source>
</evidence>
<organism evidence="9 12">
    <name type="scientific">Allgaiera indica</name>
    <dbReference type="NCBI Taxonomy" id="765699"/>
    <lineage>
        <taxon>Bacteria</taxon>
        <taxon>Pseudomonadati</taxon>
        <taxon>Pseudomonadota</taxon>
        <taxon>Alphaproteobacteria</taxon>
        <taxon>Rhodobacterales</taxon>
        <taxon>Paracoccaceae</taxon>
        <taxon>Allgaiera</taxon>
    </lineage>
</organism>
<evidence type="ECO:0000256" key="1">
    <source>
        <dbReference type="ARBA" id="ARBA00004651"/>
    </source>
</evidence>
<dbReference type="GO" id="GO:0005886">
    <property type="term" value="C:plasma membrane"/>
    <property type="evidence" value="ECO:0007669"/>
    <property type="project" value="UniProtKB-SubCell"/>
</dbReference>
<evidence type="ECO:0000313" key="12">
    <source>
        <dbReference type="Proteomes" id="UP000634647"/>
    </source>
</evidence>
<dbReference type="EMBL" id="FNOB01000013">
    <property type="protein sequence ID" value="SDX29196.1"/>
    <property type="molecule type" value="Genomic_DNA"/>
</dbReference>
<feature type="transmembrane region" description="Helical" evidence="8">
    <location>
        <begin position="197"/>
        <end position="223"/>
    </location>
</feature>
<keyword evidence="3" id="KW-0813">Transport</keyword>
<feature type="transmembrane region" description="Helical" evidence="8">
    <location>
        <begin position="276"/>
        <end position="299"/>
    </location>
</feature>
<sequence length="395" mass="41738">MSFAETGPQVAPAAPTDADPGPMRVIRHFTPNWFTVTMGTGALALVLNHFAQAIPGIAGVAVVLWAINIGLFAAFALLYLARWVIFPAEAARIFRHPVMSMFLGAVPMGLATIVNGFLAFGIPRLGPIAADIATVLWWVDAAMSLLCGLVIPYFMFTRQDHSFERMTAVWLLPIVAAEVTAASGALLVPHLGAGQAYAVLLLSYALWAYSVPLAMSVLALLFLRLALHQLPEAEMGVSGWLALGPIGTGALGLVLLGQQAPQVFAAQGLAAVGPAAQGLGILGGIVLWGYGIWWLALAVTKTMRYLTGGGLPFNLGWWGFTFPLAVYTLATQALAEVTHFALFSVSGGLLAACLALFWMIVAARTLRGALRGTLFHAPCLVPAPAWPQEAEARTA</sequence>
<keyword evidence="11" id="KW-1185">Reference proteome</keyword>
<feature type="transmembrane region" description="Helical" evidence="8">
    <location>
        <begin position="311"/>
        <end position="334"/>
    </location>
</feature>
<reference evidence="9" key="1">
    <citation type="journal article" date="2014" name="Int. J. Syst. Evol. Microbiol.">
        <title>Complete genome sequence of Corynebacterium casei LMG S-19264T (=DSM 44701T), isolated from a smear-ripened cheese.</title>
        <authorList>
            <consortium name="US DOE Joint Genome Institute (JGI-PGF)"/>
            <person name="Walter F."/>
            <person name="Albersmeier A."/>
            <person name="Kalinowski J."/>
            <person name="Ruckert C."/>
        </authorList>
    </citation>
    <scope>NUCLEOTIDE SEQUENCE</scope>
    <source>
        <strain evidence="9">CGMCC 1.10859</strain>
    </source>
</reference>
<comment type="subcellular location">
    <subcellularLocation>
        <location evidence="1">Cell membrane</location>
        <topology evidence="1">Multi-pass membrane protein</topology>
    </subcellularLocation>
</comment>
<gene>
    <name evidence="9" type="ORF">GCM10008024_22120</name>
    <name evidence="10" type="ORF">SAMN05444006_11345</name>
</gene>
<protein>
    <submittedName>
        <fullName evidence="9">C4-dicarboxylate ABC transporter</fullName>
    </submittedName>
    <submittedName>
        <fullName evidence="10">C4-dicarboxylate transporter/malic acid transport protein</fullName>
    </submittedName>
</protein>
<dbReference type="Gene3D" id="1.50.10.150">
    <property type="entry name" value="Voltage-dependent anion channel"/>
    <property type="match status" value="1"/>
</dbReference>
<evidence type="ECO:0000256" key="7">
    <source>
        <dbReference type="ARBA" id="ARBA00023136"/>
    </source>
</evidence>
<evidence type="ECO:0000256" key="8">
    <source>
        <dbReference type="SAM" id="Phobius"/>
    </source>
</evidence>
<dbReference type="EMBL" id="BNAB01000009">
    <property type="protein sequence ID" value="GHE02482.1"/>
    <property type="molecule type" value="Genomic_DNA"/>
</dbReference>
<dbReference type="Proteomes" id="UP000199541">
    <property type="component" value="Unassembled WGS sequence"/>
</dbReference>
<evidence type="ECO:0000256" key="5">
    <source>
        <dbReference type="ARBA" id="ARBA00022692"/>
    </source>
</evidence>
<feature type="transmembrane region" description="Helical" evidence="8">
    <location>
        <begin position="340"/>
        <end position="361"/>
    </location>
</feature>
<dbReference type="Pfam" id="PF03595">
    <property type="entry name" value="SLAC1"/>
    <property type="match status" value="1"/>
</dbReference>
<evidence type="ECO:0000313" key="9">
    <source>
        <dbReference type="EMBL" id="GHE02482.1"/>
    </source>
</evidence>
<feature type="transmembrane region" description="Helical" evidence="8">
    <location>
        <begin position="102"/>
        <end position="123"/>
    </location>
</feature>
<keyword evidence="6 8" id="KW-1133">Transmembrane helix</keyword>
<dbReference type="PANTHER" id="PTHR31686">
    <property type="match status" value="1"/>
</dbReference>
<dbReference type="InterPro" id="IPR038665">
    <property type="entry name" value="Voltage-dep_anion_channel_sf"/>
</dbReference>
<dbReference type="InterPro" id="IPR051629">
    <property type="entry name" value="Sulfite_efflux_TDT"/>
</dbReference>
<comment type="similarity">
    <text evidence="2">Belongs to the tellurite-resistance/dicarboxylate transporter (TDT) family.</text>
</comment>
<dbReference type="PANTHER" id="PTHR31686:SF1">
    <property type="entry name" value="SULFITE EFFLUX PUMP SSU1"/>
    <property type="match status" value="1"/>
</dbReference>
<keyword evidence="4" id="KW-1003">Cell membrane</keyword>
<feature type="transmembrane region" description="Helical" evidence="8">
    <location>
        <begin position="135"/>
        <end position="156"/>
    </location>
</feature>
<evidence type="ECO:0000313" key="10">
    <source>
        <dbReference type="EMBL" id="SDX29196.1"/>
    </source>
</evidence>
<dbReference type="RefSeq" id="WP_081825212.1">
    <property type="nucleotide sequence ID" value="NZ_BNAB01000009.1"/>
</dbReference>
<reference evidence="10 11" key="2">
    <citation type="submission" date="2016-10" db="EMBL/GenBank/DDBJ databases">
        <authorList>
            <person name="Varghese N."/>
            <person name="Submissions S."/>
        </authorList>
    </citation>
    <scope>NUCLEOTIDE SEQUENCE [LARGE SCALE GENOMIC DNA]</scope>
    <source>
        <strain evidence="10 11">DSM 24802</strain>
    </source>
</reference>
<keyword evidence="7 8" id="KW-0472">Membrane</keyword>
<keyword evidence="5 8" id="KW-0812">Transmembrane</keyword>
<comment type="caution">
    <text evidence="9">The sequence shown here is derived from an EMBL/GenBank/DDBJ whole genome shotgun (WGS) entry which is preliminary data.</text>
</comment>
<name>A0AAN4USN2_9RHOB</name>
<evidence type="ECO:0000256" key="6">
    <source>
        <dbReference type="ARBA" id="ARBA00022989"/>
    </source>
</evidence>
<evidence type="ECO:0000256" key="4">
    <source>
        <dbReference type="ARBA" id="ARBA00022475"/>
    </source>
</evidence>
<proteinExistence type="inferred from homology"/>
<dbReference type="InterPro" id="IPR004695">
    <property type="entry name" value="SLAC1/Mae1/Ssu1/TehA"/>
</dbReference>
<dbReference type="CDD" id="cd09318">
    <property type="entry name" value="TDT_SSU1"/>
    <property type="match status" value="1"/>
</dbReference>
<dbReference type="AlphaFoldDB" id="A0AAN4USN2"/>
<accession>A0AAN4USN2</accession>
<feature type="transmembrane region" description="Helical" evidence="8">
    <location>
        <begin position="33"/>
        <end position="51"/>
    </location>
</feature>
<feature type="transmembrane region" description="Helical" evidence="8">
    <location>
        <begin position="235"/>
        <end position="256"/>
    </location>
</feature>
<dbReference type="Proteomes" id="UP000634647">
    <property type="component" value="Unassembled WGS sequence"/>
</dbReference>
<evidence type="ECO:0000313" key="11">
    <source>
        <dbReference type="Proteomes" id="UP000199541"/>
    </source>
</evidence>
<evidence type="ECO:0000256" key="3">
    <source>
        <dbReference type="ARBA" id="ARBA00022448"/>
    </source>
</evidence>
<feature type="transmembrane region" description="Helical" evidence="8">
    <location>
        <begin position="168"/>
        <end position="191"/>
    </location>
</feature>
<feature type="transmembrane region" description="Helical" evidence="8">
    <location>
        <begin position="57"/>
        <end position="81"/>
    </location>
</feature>